<evidence type="ECO:0000313" key="7">
    <source>
        <dbReference type="Proteomes" id="UP001301958"/>
    </source>
</evidence>
<reference evidence="6" key="2">
    <citation type="submission" date="2023-05" db="EMBL/GenBank/DDBJ databases">
        <authorList>
            <consortium name="Lawrence Berkeley National Laboratory"/>
            <person name="Steindorff A."/>
            <person name="Hensen N."/>
            <person name="Bonometti L."/>
            <person name="Westerberg I."/>
            <person name="Brannstrom I.O."/>
            <person name="Guillou S."/>
            <person name="Cros-Aarteil S."/>
            <person name="Calhoun S."/>
            <person name="Haridas S."/>
            <person name="Kuo A."/>
            <person name="Mondo S."/>
            <person name="Pangilinan J."/>
            <person name="Riley R."/>
            <person name="Labutti K."/>
            <person name="Andreopoulos B."/>
            <person name="Lipzen A."/>
            <person name="Chen C."/>
            <person name="Yanf M."/>
            <person name="Daum C."/>
            <person name="Ng V."/>
            <person name="Clum A."/>
            <person name="Ohm R."/>
            <person name="Martin F."/>
            <person name="Silar P."/>
            <person name="Natvig D."/>
            <person name="Lalanne C."/>
            <person name="Gautier V."/>
            <person name="Ament-Velasquez S.L."/>
            <person name="Kruys A."/>
            <person name="Hutchinson M.I."/>
            <person name="Powell A.J."/>
            <person name="Barry K."/>
            <person name="Miller A.N."/>
            <person name="Grigoriev I.V."/>
            <person name="Debuchy R."/>
            <person name="Gladieux P."/>
            <person name="Thoren M.H."/>
            <person name="Johannesson H."/>
        </authorList>
    </citation>
    <scope>NUCLEOTIDE SEQUENCE</scope>
    <source>
        <strain evidence="6">CBS 990.96</strain>
    </source>
</reference>
<feature type="domain" description="Splicing factor cactin central" evidence="5">
    <location>
        <begin position="70"/>
        <end position="256"/>
    </location>
</feature>
<keyword evidence="7" id="KW-1185">Reference proteome</keyword>
<evidence type="ECO:0000256" key="3">
    <source>
        <dbReference type="SAM" id="MobiDB-lite"/>
    </source>
</evidence>
<feature type="compositionally biased region" description="Basic and acidic residues" evidence="3">
    <location>
        <begin position="16"/>
        <end position="33"/>
    </location>
</feature>
<dbReference type="PANTHER" id="PTHR21737">
    <property type="entry name" value="POLYGLUTAMINE BINDING PROTEIN 1/MARVEL MEMBRANE-ASSOCIATING DOMAIN CONTAINING 3"/>
    <property type="match status" value="1"/>
</dbReference>
<evidence type="ECO:0000259" key="4">
    <source>
        <dbReference type="Pfam" id="PF09732"/>
    </source>
</evidence>
<feature type="compositionally biased region" description="Low complexity" evidence="3">
    <location>
        <begin position="293"/>
        <end position="309"/>
    </location>
</feature>
<gene>
    <name evidence="6" type="ORF">QBC38DRAFT_51405</name>
</gene>
<feature type="region of interest" description="Disordered" evidence="3">
    <location>
        <begin position="1"/>
        <end position="69"/>
    </location>
</feature>
<dbReference type="AlphaFoldDB" id="A0AAN7BHH7"/>
<evidence type="ECO:0000256" key="2">
    <source>
        <dbReference type="ARBA" id="ARBA00034534"/>
    </source>
</evidence>
<reference evidence="6" key="1">
    <citation type="journal article" date="2023" name="Mol. Phylogenet. Evol.">
        <title>Genome-scale phylogeny and comparative genomics of the fungal order Sordariales.</title>
        <authorList>
            <person name="Hensen N."/>
            <person name="Bonometti L."/>
            <person name="Westerberg I."/>
            <person name="Brannstrom I.O."/>
            <person name="Guillou S."/>
            <person name="Cros-Aarteil S."/>
            <person name="Calhoun S."/>
            <person name="Haridas S."/>
            <person name="Kuo A."/>
            <person name="Mondo S."/>
            <person name="Pangilinan J."/>
            <person name="Riley R."/>
            <person name="LaButti K."/>
            <person name="Andreopoulos B."/>
            <person name="Lipzen A."/>
            <person name="Chen C."/>
            <person name="Yan M."/>
            <person name="Daum C."/>
            <person name="Ng V."/>
            <person name="Clum A."/>
            <person name="Steindorff A."/>
            <person name="Ohm R.A."/>
            <person name="Martin F."/>
            <person name="Silar P."/>
            <person name="Natvig D.O."/>
            <person name="Lalanne C."/>
            <person name="Gautier V."/>
            <person name="Ament-Velasquez S.L."/>
            <person name="Kruys A."/>
            <person name="Hutchinson M.I."/>
            <person name="Powell A.J."/>
            <person name="Barry K."/>
            <person name="Miller A.N."/>
            <person name="Grigoriev I.V."/>
            <person name="Debuchy R."/>
            <person name="Gladieux P."/>
            <person name="Hiltunen Thoren M."/>
            <person name="Johannesson H."/>
        </authorList>
    </citation>
    <scope>NUCLEOTIDE SEQUENCE</scope>
    <source>
        <strain evidence="6">CBS 990.96</strain>
    </source>
</reference>
<dbReference type="GO" id="GO:0005737">
    <property type="term" value="C:cytoplasm"/>
    <property type="evidence" value="ECO:0007669"/>
    <property type="project" value="TreeGrafter"/>
</dbReference>
<dbReference type="Pfam" id="PF10312">
    <property type="entry name" value="Cactin_mid"/>
    <property type="match status" value="1"/>
</dbReference>
<evidence type="ECO:0000313" key="6">
    <source>
        <dbReference type="EMBL" id="KAK4223451.1"/>
    </source>
</evidence>
<dbReference type="GO" id="GO:0045292">
    <property type="term" value="P:mRNA cis splicing, via spliceosome"/>
    <property type="evidence" value="ECO:0007669"/>
    <property type="project" value="TreeGrafter"/>
</dbReference>
<proteinExistence type="inferred from homology"/>
<evidence type="ECO:0000259" key="5">
    <source>
        <dbReference type="Pfam" id="PF10312"/>
    </source>
</evidence>
<dbReference type="SMART" id="SM01050">
    <property type="entry name" value="CactinC_cactus"/>
    <property type="match status" value="1"/>
</dbReference>
<dbReference type="InterPro" id="IPR018816">
    <property type="entry name" value="Cactin_central"/>
</dbReference>
<name>A0AAN7BHH7_9PEZI</name>
<sequence length="505" mass="57403">MDPGRQAMINGWKSPRKNDRAGGRDRDRERDVMAPRFDASTRISKSSRQPPPKAGASSTNSNPGGGKYLTQDEQSELFVADEDKFVLKQAKKKADIRVRERRAKPIDYLAFNLRFIDSDRDVFDDHDDDVEISIPAPEALLNGLNEAQLKELDEDIRSYHTLESNHRNKGYWTALLALCADRREKLKPQGPEGRAVTSVASDVDRILSPKTLEQLEALEKQIKAKLQSNEPIDTDYWEQLLKSLLVYKAKGKLKSVCQDIKAARVEMMRARDPERAKALEESDGFSSTAPAFASSRLAKSARPSAPSPSVQDSNAPPPGTARFASAGNEDFSQATKALYDREVARGVGEGEEIFAAEEEVEGSTKPQWADKYRPRKPRYFNRVQMGYEWNKYNQTHYDHDNPPPKVVQGYKFNIFYPDLINKEKAPTFKIIREHGRRKGESLAPAGSEDTCLIRFIAGPPYEDIAFRIVDREWDYSAKKDRGFKSSFDKGILQLHFQFKKIYYRK</sequence>
<organism evidence="6 7">
    <name type="scientific">Podospora fimiseda</name>
    <dbReference type="NCBI Taxonomy" id="252190"/>
    <lineage>
        <taxon>Eukaryota</taxon>
        <taxon>Fungi</taxon>
        <taxon>Dikarya</taxon>
        <taxon>Ascomycota</taxon>
        <taxon>Pezizomycotina</taxon>
        <taxon>Sordariomycetes</taxon>
        <taxon>Sordariomycetidae</taxon>
        <taxon>Sordariales</taxon>
        <taxon>Podosporaceae</taxon>
        <taxon>Podospora</taxon>
    </lineage>
</organism>
<dbReference type="Proteomes" id="UP001301958">
    <property type="component" value="Unassembled WGS sequence"/>
</dbReference>
<dbReference type="InterPro" id="IPR019134">
    <property type="entry name" value="Cactin_C"/>
</dbReference>
<dbReference type="Pfam" id="PF09732">
    <property type="entry name" value="CactinC_cactus"/>
    <property type="match status" value="1"/>
</dbReference>
<comment type="caution">
    <text evidence="6">The sequence shown here is derived from an EMBL/GenBank/DDBJ whole genome shotgun (WGS) entry which is preliminary data.</text>
</comment>
<accession>A0AAN7BHH7</accession>
<dbReference type="PANTHER" id="PTHR21737:SF4">
    <property type="entry name" value="SPLICING FACTOR CACTIN"/>
    <property type="match status" value="1"/>
</dbReference>
<protein>
    <recommendedName>
        <fullName evidence="2">Splicing factor Cactin</fullName>
    </recommendedName>
</protein>
<evidence type="ECO:0000256" key="1">
    <source>
        <dbReference type="ARBA" id="ARBA00006895"/>
    </source>
</evidence>
<feature type="domain" description="Splicing factor Cactin C-terminal" evidence="4">
    <location>
        <begin position="368"/>
        <end position="505"/>
    </location>
</feature>
<comment type="similarity">
    <text evidence="1">Belongs to the CACTIN family.</text>
</comment>
<dbReference type="GO" id="GO:0005681">
    <property type="term" value="C:spliceosomal complex"/>
    <property type="evidence" value="ECO:0007669"/>
    <property type="project" value="TreeGrafter"/>
</dbReference>
<dbReference type="EMBL" id="MU865426">
    <property type="protein sequence ID" value="KAK4223451.1"/>
    <property type="molecule type" value="Genomic_DNA"/>
</dbReference>
<feature type="region of interest" description="Disordered" evidence="3">
    <location>
        <begin position="274"/>
        <end position="325"/>
    </location>
</feature>